<dbReference type="InterPro" id="IPR001870">
    <property type="entry name" value="B30.2/SPRY"/>
</dbReference>
<evidence type="ECO:0000313" key="7">
    <source>
        <dbReference type="Proteomes" id="UP000475037"/>
    </source>
</evidence>
<evidence type="ECO:0000256" key="1">
    <source>
        <dbReference type="ARBA" id="ARBA00022723"/>
    </source>
</evidence>
<dbReference type="PRINTS" id="PR01407">
    <property type="entry name" value="BUTYPHLNCDUF"/>
</dbReference>
<dbReference type="GO" id="GO:0045088">
    <property type="term" value="P:regulation of innate immune response"/>
    <property type="evidence" value="ECO:0007669"/>
    <property type="project" value="TreeGrafter"/>
</dbReference>
<evidence type="ECO:0000256" key="2">
    <source>
        <dbReference type="ARBA" id="ARBA00022771"/>
    </source>
</evidence>
<protein>
    <submittedName>
        <fullName evidence="6">RN135 ligase</fullName>
    </submittedName>
</protein>
<feature type="non-terminal residue" evidence="6">
    <location>
        <position position="1"/>
    </location>
</feature>
<keyword evidence="1" id="KW-0479">Metal-binding</keyword>
<proteinExistence type="predicted"/>
<dbReference type="PANTHER" id="PTHR25465:SF41">
    <property type="entry name" value="E3 UBIQUITIN-PROTEIN LIGASE RNF135"/>
    <property type="match status" value="1"/>
</dbReference>
<dbReference type="Pfam" id="PF00622">
    <property type="entry name" value="SPRY"/>
    <property type="match status" value="1"/>
</dbReference>
<evidence type="ECO:0000256" key="3">
    <source>
        <dbReference type="ARBA" id="ARBA00022833"/>
    </source>
</evidence>
<dbReference type="GO" id="GO:0004842">
    <property type="term" value="F:ubiquitin-protein transferase activity"/>
    <property type="evidence" value="ECO:0007669"/>
    <property type="project" value="TreeGrafter"/>
</dbReference>
<dbReference type="GO" id="GO:0043021">
    <property type="term" value="F:ribonucleoprotein complex binding"/>
    <property type="evidence" value="ECO:0007669"/>
    <property type="project" value="TreeGrafter"/>
</dbReference>
<dbReference type="Proteomes" id="UP000475037">
    <property type="component" value="Unassembled WGS sequence"/>
</dbReference>
<feature type="region of interest" description="Disordered" evidence="4">
    <location>
        <begin position="32"/>
        <end position="54"/>
    </location>
</feature>
<dbReference type="CDD" id="cd12902">
    <property type="entry name" value="SPRY_PRY_RNF135"/>
    <property type="match status" value="1"/>
</dbReference>
<dbReference type="GO" id="GO:0016874">
    <property type="term" value="F:ligase activity"/>
    <property type="evidence" value="ECO:0007669"/>
    <property type="project" value="UniProtKB-KW"/>
</dbReference>
<dbReference type="SUPFAM" id="SSF49899">
    <property type="entry name" value="Concanavalin A-like lectins/glucanases"/>
    <property type="match status" value="1"/>
</dbReference>
<dbReference type="InterPro" id="IPR003879">
    <property type="entry name" value="Butyrophylin_SPRY"/>
</dbReference>
<keyword evidence="2" id="KW-0863">Zinc-finger</keyword>
<dbReference type="InterPro" id="IPR051051">
    <property type="entry name" value="E3_ubiq-ligase_TRIM/RNF"/>
</dbReference>
<feature type="region of interest" description="Disordered" evidence="4">
    <location>
        <begin position="103"/>
        <end position="124"/>
    </location>
</feature>
<feature type="non-terminal residue" evidence="6">
    <location>
        <position position="308"/>
    </location>
</feature>
<dbReference type="InterPro" id="IPR013320">
    <property type="entry name" value="ConA-like_dom_sf"/>
</dbReference>
<dbReference type="EMBL" id="VOAJ01024660">
    <property type="protein sequence ID" value="KAF0871224.1"/>
    <property type="molecule type" value="Genomic_DNA"/>
</dbReference>
<gene>
    <name evidence="6" type="primary">Rnf135</name>
    <name evidence="6" type="ORF">FOF47_R10362</name>
</gene>
<reference evidence="6 7" key="1">
    <citation type="submission" date="2019-11" db="EMBL/GenBank/DDBJ databases">
        <authorList>
            <person name="Yang C."/>
            <person name="Li F."/>
        </authorList>
    </citation>
    <scope>NUCLEOTIDE SEQUENCE [LARGE SCALE GENOMIC DNA]</scope>
    <source>
        <strain evidence="6">KB4526</strain>
        <tissue evidence="6">Muscle</tissue>
    </source>
</reference>
<comment type="caution">
    <text evidence="6">The sequence shown here is derived from an EMBL/GenBank/DDBJ whole genome shotgun (WGS) entry which is preliminary data.</text>
</comment>
<dbReference type="PROSITE" id="PS50188">
    <property type="entry name" value="B302_SPRY"/>
    <property type="match status" value="1"/>
</dbReference>
<evidence type="ECO:0000313" key="6">
    <source>
        <dbReference type="EMBL" id="KAF0871224.1"/>
    </source>
</evidence>
<evidence type="ECO:0000256" key="4">
    <source>
        <dbReference type="SAM" id="MobiDB-lite"/>
    </source>
</evidence>
<feature type="domain" description="B30.2/SPRY" evidence="5">
    <location>
        <begin position="117"/>
        <end position="308"/>
    </location>
</feature>
<dbReference type="InterPro" id="IPR043136">
    <property type="entry name" value="B30.2/SPRY_sf"/>
</dbReference>
<evidence type="ECO:0000259" key="5">
    <source>
        <dbReference type="PROSITE" id="PS50188"/>
    </source>
</evidence>
<dbReference type="GO" id="GO:0005737">
    <property type="term" value="C:cytoplasm"/>
    <property type="evidence" value="ECO:0007669"/>
    <property type="project" value="TreeGrafter"/>
</dbReference>
<name>A0A6G1A6N5_CROCR</name>
<dbReference type="GO" id="GO:0008270">
    <property type="term" value="F:zinc ion binding"/>
    <property type="evidence" value="ECO:0007669"/>
    <property type="project" value="UniProtKB-KW"/>
</dbReference>
<dbReference type="InterPro" id="IPR042723">
    <property type="entry name" value="RNF135_SPRY_PRY_dom"/>
</dbReference>
<keyword evidence="6" id="KW-0436">Ligase</keyword>
<keyword evidence="7" id="KW-1185">Reference proteome</keyword>
<dbReference type="FunFam" id="2.60.120.920:FF:000059">
    <property type="entry name" value="E3 ubiquitin-protein ligase RNF135"/>
    <property type="match status" value="1"/>
</dbReference>
<dbReference type="SMART" id="SM00449">
    <property type="entry name" value="SPRY"/>
    <property type="match status" value="1"/>
</dbReference>
<dbReference type="InterPro" id="IPR003877">
    <property type="entry name" value="SPRY_dom"/>
</dbReference>
<accession>A0A6G1A6N5</accession>
<keyword evidence="3" id="KW-0862">Zinc</keyword>
<dbReference type="AlphaFoldDB" id="A0A6G1A6N5"/>
<sequence>AAAQKSIAEVGQELEGLVERLVDIVGSLQSRTHLPESGADDEGSSPGLSFSSGVDLSLASSESVTPHTPERKMRDILHDLEEIREKLRANLMWKDALEEPVQVELQEAPSSSSHPLPDRSHRAPTRTSRFAQWAISPTFDLRSHSCSLEVSEDRRVVTVSRCPQTHLWSHERFVTCQVLCSQAFSSGQQYWEVDTEHCSHWAVGVASWGMRRNQTLGRTGDSWCVEWKGTRQLSAWHMVKETVLGSDRPKVVGIWLDLEGGTLAFYSVANEESLLYECPVSSSSPLHPAFWLYGLTPGNSLTIRPAQV</sequence>
<organism evidence="6 7">
    <name type="scientific">Crocuta crocuta</name>
    <name type="common">Spotted hyena</name>
    <dbReference type="NCBI Taxonomy" id="9678"/>
    <lineage>
        <taxon>Eukaryota</taxon>
        <taxon>Metazoa</taxon>
        <taxon>Chordata</taxon>
        <taxon>Craniata</taxon>
        <taxon>Vertebrata</taxon>
        <taxon>Euteleostomi</taxon>
        <taxon>Mammalia</taxon>
        <taxon>Eutheria</taxon>
        <taxon>Laurasiatheria</taxon>
        <taxon>Carnivora</taxon>
        <taxon>Feliformia</taxon>
        <taxon>Hyaenidae</taxon>
        <taxon>Crocuta</taxon>
    </lineage>
</organism>
<dbReference type="PANTHER" id="PTHR25465">
    <property type="entry name" value="B-BOX DOMAIN CONTAINING"/>
    <property type="match status" value="1"/>
</dbReference>
<dbReference type="Gene3D" id="2.60.120.920">
    <property type="match status" value="1"/>
</dbReference>